<keyword evidence="3" id="KW-0732">Signal</keyword>
<accession>A0ABY9QRQ5</accession>
<evidence type="ECO:0000256" key="1">
    <source>
        <dbReference type="ARBA" id="ARBA00011245"/>
    </source>
</evidence>
<protein>
    <submittedName>
        <fullName evidence="5">Outer membrane lipoprotein carrier protein LolA</fullName>
    </submittedName>
</protein>
<comment type="subunit">
    <text evidence="1">Monomer.</text>
</comment>
<dbReference type="SUPFAM" id="SSF89392">
    <property type="entry name" value="Prokaryotic lipoproteins and lipoprotein localization factors"/>
    <property type="match status" value="1"/>
</dbReference>
<evidence type="ECO:0000313" key="5">
    <source>
        <dbReference type="EMBL" id="WMW05840.1"/>
    </source>
</evidence>
<keyword evidence="4" id="KW-0653">Protein transport</keyword>
<sequence>MTHPKGTAKPVGAGLPAMDRNAVPCSPWHRASRALAALLLLLASPLTLAFTLDDLQKQLSEPAVVSGPFIQEKHLRALPQPLTSKGRFVLARDHGLLWLLQTPLRQDYRIDAQGIARRDPSGWQTLPARSAGAEQNRLFFAVLQGDSSGLQRDFDLALSGDAMHWQLRLTPRSLLLKQVFTRIDIAGGRYVERIELSETQGDSTVLRMPESQGASALSDAERSDFAD</sequence>
<keyword evidence="6" id="KW-1185">Reference proteome</keyword>
<dbReference type="Proteomes" id="UP001183127">
    <property type="component" value="Chromosome"/>
</dbReference>
<keyword evidence="2" id="KW-0813">Transport</keyword>
<evidence type="ECO:0000313" key="6">
    <source>
        <dbReference type="Proteomes" id="UP001183127"/>
    </source>
</evidence>
<proteinExistence type="predicted"/>
<gene>
    <name evidence="5" type="ORF">RAH46_00525</name>
</gene>
<organism evidence="5 6">
    <name type="scientific">Pseudomonas entomophila</name>
    <dbReference type="NCBI Taxonomy" id="312306"/>
    <lineage>
        <taxon>Bacteria</taxon>
        <taxon>Pseudomonadati</taxon>
        <taxon>Pseudomonadota</taxon>
        <taxon>Gammaproteobacteria</taxon>
        <taxon>Pseudomonadales</taxon>
        <taxon>Pseudomonadaceae</taxon>
        <taxon>Pseudomonas</taxon>
    </lineage>
</organism>
<dbReference type="EMBL" id="CP132921">
    <property type="protein sequence ID" value="WMW05840.1"/>
    <property type="molecule type" value="Genomic_DNA"/>
</dbReference>
<dbReference type="Gene3D" id="2.50.20.10">
    <property type="entry name" value="Lipoprotein localisation LolA/LolB/LppX"/>
    <property type="match status" value="1"/>
</dbReference>
<keyword evidence="5" id="KW-0449">Lipoprotein</keyword>
<evidence type="ECO:0000256" key="2">
    <source>
        <dbReference type="ARBA" id="ARBA00022448"/>
    </source>
</evidence>
<dbReference type="Pfam" id="PF03548">
    <property type="entry name" value="LolA"/>
    <property type="match status" value="1"/>
</dbReference>
<name>A0ABY9QRQ5_9PSED</name>
<dbReference type="InterPro" id="IPR029046">
    <property type="entry name" value="LolA/LolB/LppX"/>
</dbReference>
<evidence type="ECO:0000256" key="3">
    <source>
        <dbReference type="ARBA" id="ARBA00022729"/>
    </source>
</evidence>
<dbReference type="CDD" id="cd16325">
    <property type="entry name" value="LolA"/>
    <property type="match status" value="1"/>
</dbReference>
<reference evidence="5 6" key="1">
    <citation type="submission" date="2023-08" db="EMBL/GenBank/DDBJ databases">
        <title>Complete Genome Sequence of Pseudomonas entomophila TVIN A01.</title>
        <authorList>
            <person name="Shelke T."/>
            <person name="Mahar N.S."/>
            <person name="Gupta I."/>
            <person name="Gupta V."/>
        </authorList>
    </citation>
    <scope>NUCLEOTIDE SEQUENCE [LARGE SCALE GENOMIC DNA]</scope>
    <source>
        <strain evidence="5 6">TVIN-A01</strain>
    </source>
</reference>
<dbReference type="InterPro" id="IPR004564">
    <property type="entry name" value="OM_lipoprot_carrier_LolA-like"/>
</dbReference>
<evidence type="ECO:0000256" key="4">
    <source>
        <dbReference type="ARBA" id="ARBA00022927"/>
    </source>
</evidence>